<dbReference type="AlphaFoldDB" id="A0A7J6V013"/>
<keyword evidence="2" id="KW-1185">Reference proteome</keyword>
<evidence type="ECO:0000313" key="2">
    <source>
        <dbReference type="Proteomes" id="UP000554482"/>
    </source>
</evidence>
<proteinExistence type="predicted"/>
<comment type="caution">
    <text evidence="1">The sequence shown here is derived from an EMBL/GenBank/DDBJ whole genome shotgun (WGS) entry which is preliminary data.</text>
</comment>
<evidence type="ECO:0000313" key="1">
    <source>
        <dbReference type="EMBL" id="KAF5178061.1"/>
    </source>
</evidence>
<accession>A0A7J6V013</accession>
<dbReference type="Proteomes" id="UP000554482">
    <property type="component" value="Unassembled WGS sequence"/>
</dbReference>
<dbReference type="EMBL" id="JABWDY010040526">
    <property type="protein sequence ID" value="KAF5178061.1"/>
    <property type="molecule type" value="Genomic_DNA"/>
</dbReference>
<sequence>MSSNTSAWPYCNAVSSLHHGRITSHVIEIDVQEGRRHDIPFLWLWKPYSPYTSHQAGCSVKYSTLHFKQ</sequence>
<reference evidence="1 2" key="1">
    <citation type="submission" date="2020-06" db="EMBL/GenBank/DDBJ databases">
        <title>Transcriptomic and genomic resources for Thalictrum thalictroides and T. hernandezii: Facilitating candidate gene discovery in an emerging model plant lineage.</title>
        <authorList>
            <person name="Arias T."/>
            <person name="Riano-Pachon D.M."/>
            <person name="Di Stilio V.S."/>
        </authorList>
    </citation>
    <scope>NUCLEOTIDE SEQUENCE [LARGE SCALE GENOMIC DNA]</scope>
    <source>
        <strain evidence="2">cv. WT478/WT964</strain>
        <tissue evidence="1">Leaves</tissue>
    </source>
</reference>
<gene>
    <name evidence="1" type="ORF">FRX31_032352</name>
</gene>
<organism evidence="1 2">
    <name type="scientific">Thalictrum thalictroides</name>
    <name type="common">Rue-anemone</name>
    <name type="synonym">Anemone thalictroides</name>
    <dbReference type="NCBI Taxonomy" id="46969"/>
    <lineage>
        <taxon>Eukaryota</taxon>
        <taxon>Viridiplantae</taxon>
        <taxon>Streptophyta</taxon>
        <taxon>Embryophyta</taxon>
        <taxon>Tracheophyta</taxon>
        <taxon>Spermatophyta</taxon>
        <taxon>Magnoliopsida</taxon>
        <taxon>Ranunculales</taxon>
        <taxon>Ranunculaceae</taxon>
        <taxon>Thalictroideae</taxon>
        <taxon>Thalictrum</taxon>
    </lineage>
</organism>
<name>A0A7J6V013_THATH</name>
<protein>
    <submittedName>
        <fullName evidence="1">Uncharacterized protein</fullName>
    </submittedName>
</protein>